<dbReference type="InterPro" id="IPR032675">
    <property type="entry name" value="LRR_dom_sf"/>
</dbReference>
<evidence type="ECO:0000313" key="7">
    <source>
        <dbReference type="EnsemblPlants" id="Ma04_p33500.1"/>
    </source>
</evidence>
<feature type="signal peptide" evidence="5">
    <location>
        <begin position="1"/>
        <end position="23"/>
    </location>
</feature>
<keyword evidence="4" id="KW-0472">Membrane</keyword>
<dbReference type="InterPro" id="IPR052592">
    <property type="entry name" value="LRR-RLK"/>
</dbReference>
<dbReference type="InParanoid" id="A0A804IWS9"/>
<keyword evidence="8" id="KW-1185">Reference proteome</keyword>
<dbReference type="SMART" id="SM00369">
    <property type="entry name" value="LRR_TYP"/>
    <property type="match status" value="3"/>
</dbReference>
<evidence type="ECO:0000313" key="6">
    <source>
        <dbReference type="EMBL" id="CAG1844156.1"/>
    </source>
</evidence>
<dbReference type="EMBL" id="HG996469">
    <property type="protein sequence ID" value="CAG1844156.1"/>
    <property type="molecule type" value="Genomic_DNA"/>
</dbReference>
<evidence type="ECO:0000256" key="2">
    <source>
        <dbReference type="ARBA" id="ARBA00022737"/>
    </source>
</evidence>
<dbReference type="Proteomes" id="UP000012960">
    <property type="component" value="Unplaced"/>
</dbReference>
<feature type="region of interest" description="Disordered" evidence="3">
    <location>
        <begin position="293"/>
        <end position="338"/>
    </location>
</feature>
<keyword evidence="4" id="KW-0812">Transmembrane</keyword>
<keyword evidence="5" id="KW-0732">Signal</keyword>
<dbReference type="Pfam" id="PF13855">
    <property type="entry name" value="LRR_8"/>
    <property type="match status" value="1"/>
</dbReference>
<sequence length="338" mass="36023">MGLCFFVAFSSLVLSLLHLPAAACSCGRSDCELIALAFRHVSGFQLPPPTGDCSLRLPSRNLSGAVSWMHLRSVSALRVLDLSGNALGGSIPGGFWSAPALLHVNLASNRLDGVLRFDPGSQTPPLRSLNLSGNRFTSVAGLAALPRLEDVDLSRNSLDSFPVGLEKLGRLRHLDLSHNSMRGVLPEGFPPIAGGLGYLDVSYNNFTGVVQPEAVKKFGEPAFVEAGSLQFVSAARVVAHSSSPSRSLRRTRHRRSRKRKITLLSAILSVAAVAIILVALWYLHRVDKEEQRAREEKEGGAATVGDEAGGAVQKADEGDVEVREGVSAGKGQAEQPHV</sequence>
<reference evidence="7" key="2">
    <citation type="submission" date="2021-05" db="UniProtKB">
        <authorList>
            <consortium name="EnsemblPlants"/>
        </authorList>
    </citation>
    <scope>IDENTIFICATION</scope>
    <source>
        <strain evidence="7">subsp. malaccensis</strain>
    </source>
</reference>
<keyword evidence="2" id="KW-0677">Repeat</keyword>
<dbReference type="InterPro" id="IPR001611">
    <property type="entry name" value="Leu-rich_rpt"/>
</dbReference>
<dbReference type="Gramene" id="Ma04_t33500.1">
    <property type="protein sequence ID" value="Ma04_p33500.1"/>
    <property type="gene ID" value="Ma04_g33500"/>
</dbReference>
<proteinExistence type="predicted"/>
<dbReference type="Pfam" id="PF00560">
    <property type="entry name" value="LRR_1"/>
    <property type="match status" value="1"/>
</dbReference>
<dbReference type="Gene3D" id="3.80.10.10">
    <property type="entry name" value="Ribonuclease Inhibitor"/>
    <property type="match status" value="2"/>
</dbReference>
<feature type="compositionally biased region" description="Basic and acidic residues" evidence="3">
    <location>
        <begin position="314"/>
        <end position="324"/>
    </location>
</feature>
<dbReference type="PROSITE" id="PS51450">
    <property type="entry name" value="LRR"/>
    <property type="match status" value="1"/>
</dbReference>
<organism evidence="7 8">
    <name type="scientific">Musa acuminata subsp. malaccensis</name>
    <name type="common">Wild banana</name>
    <name type="synonym">Musa malaccensis</name>
    <dbReference type="NCBI Taxonomy" id="214687"/>
    <lineage>
        <taxon>Eukaryota</taxon>
        <taxon>Viridiplantae</taxon>
        <taxon>Streptophyta</taxon>
        <taxon>Embryophyta</taxon>
        <taxon>Tracheophyta</taxon>
        <taxon>Spermatophyta</taxon>
        <taxon>Magnoliopsida</taxon>
        <taxon>Liliopsida</taxon>
        <taxon>Zingiberales</taxon>
        <taxon>Musaceae</taxon>
        <taxon>Musa</taxon>
    </lineage>
</organism>
<evidence type="ECO:0000256" key="1">
    <source>
        <dbReference type="ARBA" id="ARBA00022614"/>
    </source>
</evidence>
<feature type="transmembrane region" description="Helical" evidence="4">
    <location>
        <begin position="261"/>
        <end position="283"/>
    </location>
</feature>
<dbReference type="EnsemblPlants" id="Ma04_t33500.1">
    <property type="protein sequence ID" value="Ma04_p33500.1"/>
    <property type="gene ID" value="Ma04_g33500"/>
</dbReference>
<dbReference type="PANTHER" id="PTHR48054:SF82">
    <property type="entry name" value="LRR RECEPTOR-LIKE SERINE_THREONINE-PROTEIN KINASE FLS2"/>
    <property type="match status" value="1"/>
</dbReference>
<evidence type="ECO:0000256" key="4">
    <source>
        <dbReference type="SAM" id="Phobius"/>
    </source>
</evidence>
<evidence type="ECO:0000256" key="5">
    <source>
        <dbReference type="SAM" id="SignalP"/>
    </source>
</evidence>
<reference evidence="6" key="1">
    <citation type="submission" date="2021-03" db="EMBL/GenBank/DDBJ databases">
        <authorList>
            <consortium name="Genoscope - CEA"/>
            <person name="William W."/>
        </authorList>
    </citation>
    <scope>NUCLEOTIDE SEQUENCE</scope>
    <source>
        <strain evidence="6">Doubled-haploid Pahang</strain>
    </source>
</reference>
<dbReference type="SUPFAM" id="SSF52058">
    <property type="entry name" value="L domain-like"/>
    <property type="match status" value="1"/>
</dbReference>
<gene>
    <name evidence="6" type="ORF">GSMUA_139510.1</name>
</gene>
<protein>
    <submittedName>
        <fullName evidence="6">(wild Malaysian banana) hypothetical protein</fullName>
    </submittedName>
</protein>
<accession>A0A804IWS9</accession>
<keyword evidence="1" id="KW-0433">Leucine-rich repeat</keyword>
<evidence type="ECO:0000256" key="3">
    <source>
        <dbReference type="SAM" id="MobiDB-lite"/>
    </source>
</evidence>
<name>A0A804IWS9_MUSAM</name>
<dbReference type="AlphaFoldDB" id="A0A804IWS9"/>
<feature type="chain" id="PRO_5033611489" evidence="5">
    <location>
        <begin position="24"/>
        <end position="338"/>
    </location>
</feature>
<evidence type="ECO:0000313" key="8">
    <source>
        <dbReference type="Proteomes" id="UP000012960"/>
    </source>
</evidence>
<keyword evidence="4" id="KW-1133">Transmembrane helix</keyword>
<dbReference type="PANTHER" id="PTHR48054">
    <property type="entry name" value="RECEPTOR KINASE-LIKE PROTEIN XA21"/>
    <property type="match status" value="1"/>
</dbReference>
<dbReference type="InterPro" id="IPR003591">
    <property type="entry name" value="Leu-rich_rpt_typical-subtyp"/>
</dbReference>